<dbReference type="AlphaFoldDB" id="A0A3Q9G3C7"/>
<protein>
    <submittedName>
        <fullName evidence="2">Glycosyltransferase family 2 protein</fullName>
    </submittedName>
</protein>
<dbReference type="GO" id="GO:0016758">
    <property type="term" value="F:hexosyltransferase activity"/>
    <property type="evidence" value="ECO:0007669"/>
    <property type="project" value="UniProtKB-ARBA"/>
</dbReference>
<dbReference type="PANTHER" id="PTHR22916:SF3">
    <property type="entry name" value="UDP-GLCNAC:BETAGAL BETA-1,3-N-ACETYLGLUCOSAMINYLTRANSFERASE-LIKE PROTEIN 1"/>
    <property type="match status" value="1"/>
</dbReference>
<reference evidence="2 3" key="1">
    <citation type="submission" date="2018-12" db="EMBL/GenBank/DDBJ databases">
        <title>The whole draft genome of Streptomyce luteoverticillatus CGMCC 15060.</title>
        <authorList>
            <person name="Feng Z."/>
            <person name="Chen G."/>
            <person name="Zhang J."/>
            <person name="Zhu H."/>
            <person name="Yu X."/>
            <person name="Zhang W."/>
            <person name="Zhang X."/>
        </authorList>
    </citation>
    <scope>NUCLEOTIDE SEQUENCE [LARGE SCALE GENOMIC DNA]</scope>
    <source>
        <strain evidence="2 3">CGMCC 15060</strain>
    </source>
</reference>
<gene>
    <name evidence="2" type="ORF">EKH77_27300</name>
</gene>
<dbReference type="OrthoDB" id="9787979at2"/>
<dbReference type="CDD" id="cd00761">
    <property type="entry name" value="Glyco_tranf_GTA_type"/>
    <property type="match status" value="1"/>
</dbReference>
<dbReference type="Pfam" id="PF00535">
    <property type="entry name" value="Glycos_transf_2"/>
    <property type="match status" value="1"/>
</dbReference>
<proteinExistence type="predicted"/>
<evidence type="ECO:0000313" key="2">
    <source>
        <dbReference type="EMBL" id="AZQ74424.1"/>
    </source>
</evidence>
<keyword evidence="2" id="KW-0808">Transferase</keyword>
<evidence type="ECO:0000259" key="1">
    <source>
        <dbReference type="Pfam" id="PF00535"/>
    </source>
</evidence>
<accession>A0A3Q9G3C7</accession>
<dbReference type="EMBL" id="CP034587">
    <property type="protein sequence ID" value="AZQ74424.1"/>
    <property type="molecule type" value="Genomic_DNA"/>
</dbReference>
<dbReference type="RefSeq" id="WP_126916926.1">
    <property type="nucleotide sequence ID" value="NZ_CP034587.1"/>
</dbReference>
<evidence type="ECO:0000313" key="3">
    <source>
        <dbReference type="Proteomes" id="UP000267900"/>
    </source>
</evidence>
<keyword evidence="3" id="KW-1185">Reference proteome</keyword>
<dbReference type="InterPro" id="IPR001173">
    <property type="entry name" value="Glyco_trans_2-like"/>
</dbReference>
<feature type="domain" description="Glycosyltransferase 2-like" evidence="1">
    <location>
        <begin position="4"/>
        <end position="140"/>
    </location>
</feature>
<dbReference type="Proteomes" id="UP000267900">
    <property type="component" value="Chromosome"/>
</dbReference>
<dbReference type="Gene3D" id="3.90.550.10">
    <property type="entry name" value="Spore Coat Polysaccharide Biosynthesis Protein SpsA, Chain A"/>
    <property type="match status" value="1"/>
</dbReference>
<dbReference type="InterPro" id="IPR029044">
    <property type="entry name" value="Nucleotide-diphossugar_trans"/>
</dbReference>
<sequence length="276" mass="31090">MLVTVVTLTRNRPHLLERALRSVQRQDLDAPFRHLVVIDDCHETYTFLRSREPLPANVRWLLAGRGPGDVSGPGRSARLRNMAVRASRAPWIGFLDDDNEWEPDHLSSLLECAGRTGHRAVHSHLRMLNADGSPYLEPREPWARDPVEGRAQWSRMRAKGVVSPGGCVRRDRLDPPGTEDPVVSVDTGEWLLARDLLLEVPFQDVYDAHDEAESIGEDDKLAMDLRTRAEPVSCTGRATLRYYLGGYSNNFSLPFDPTFSWRDSGDASDQKPEAVR</sequence>
<dbReference type="PANTHER" id="PTHR22916">
    <property type="entry name" value="GLYCOSYLTRANSFERASE"/>
    <property type="match status" value="1"/>
</dbReference>
<name>A0A3Q9G3C7_STRLT</name>
<organism evidence="2 3">
    <name type="scientific">Streptomyces luteoverticillatus</name>
    <name type="common">Streptoverticillium luteoverticillatus</name>
    <dbReference type="NCBI Taxonomy" id="66425"/>
    <lineage>
        <taxon>Bacteria</taxon>
        <taxon>Bacillati</taxon>
        <taxon>Actinomycetota</taxon>
        <taxon>Actinomycetes</taxon>
        <taxon>Kitasatosporales</taxon>
        <taxon>Streptomycetaceae</taxon>
        <taxon>Streptomyces</taxon>
    </lineage>
</organism>
<dbReference type="SUPFAM" id="SSF53448">
    <property type="entry name" value="Nucleotide-diphospho-sugar transferases"/>
    <property type="match status" value="1"/>
</dbReference>